<dbReference type="Pfam" id="PF04345">
    <property type="entry name" value="Chor_lyase"/>
    <property type="match status" value="1"/>
</dbReference>
<dbReference type="SUPFAM" id="SSF64288">
    <property type="entry name" value="Chorismate lyase-like"/>
    <property type="match status" value="1"/>
</dbReference>
<evidence type="ECO:0000256" key="3">
    <source>
        <dbReference type="ARBA" id="ARBA00023239"/>
    </source>
</evidence>
<protein>
    <recommendedName>
        <fullName evidence="4">Probable chorismate pyruvate-lyase</fullName>
        <shortName evidence="4">CL</shortName>
        <shortName evidence="4">CPL</shortName>
        <ecNumber evidence="4">4.1.3.40</ecNumber>
    </recommendedName>
</protein>
<comment type="catalytic activity">
    <reaction evidence="4">
        <text>chorismate = 4-hydroxybenzoate + pyruvate</text>
        <dbReference type="Rhea" id="RHEA:16505"/>
        <dbReference type="ChEBI" id="CHEBI:15361"/>
        <dbReference type="ChEBI" id="CHEBI:17879"/>
        <dbReference type="ChEBI" id="CHEBI:29748"/>
        <dbReference type="EC" id="4.1.3.40"/>
    </reaction>
</comment>
<evidence type="ECO:0000256" key="4">
    <source>
        <dbReference type="HAMAP-Rule" id="MF_01632"/>
    </source>
</evidence>
<dbReference type="KEGG" id="rfo:REIFOR_00379"/>
<dbReference type="UniPathway" id="UPA00232"/>
<keyword evidence="6" id="KW-1185">Reference proteome</keyword>
<keyword evidence="4 5" id="KW-0670">Pyruvate</keyword>
<keyword evidence="1 4" id="KW-0963">Cytoplasm</keyword>
<dbReference type="PANTHER" id="PTHR38683:SF1">
    <property type="entry name" value="CHORISMATE PYRUVATE-LYASE"/>
    <property type="match status" value="1"/>
</dbReference>
<name>A0A2K8KKT2_9GAMM</name>
<evidence type="ECO:0000256" key="1">
    <source>
        <dbReference type="ARBA" id="ARBA00022490"/>
    </source>
</evidence>
<feature type="binding site" evidence="4">
    <location>
        <position position="85"/>
    </location>
    <ligand>
        <name>substrate</name>
    </ligand>
</feature>
<dbReference type="PANTHER" id="PTHR38683">
    <property type="entry name" value="CHORISMATE PYRUVATE-LYASE"/>
    <property type="match status" value="1"/>
</dbReference>
<dbReference type="Proteomes" id="UP000229757">
    <property type="component" value="Chromosome"/>
</dbReference>
<feature type="binding site" evidence="4">
    <location>
        <position position="123"/>
    </location>
    <ligand>
        <name>substrate</name>
    </ligand>
</feature>
<keyword evidence="2 4" id="KW-0831">Ubiquinone biosynthesis</keyword>
<dbReference type="EC" id="4.1.3.40" evidence="4"/>
<dbReference type="EMBL" id="CP011797">
    <property type="protein sequence ID" value="ATX75555.1"/>
    <property type="molecule type" value="Genomic_DNA"/>
</dbReference>
<evidence type="ECO:0000256" key="2">
    <source>
        <dbReference type="ARBA" id="ARBA00022688"/>
    </source>
</evidence>
<evidence type="ECO:0000313" key="6">
    <source>
        <dbReference type="Proteomes" id="UP000229757"/>
    </source>
</evidence>
<dbReference type="GO" id="GO:0042866">
    <property type="term" value="P:pyruvate biosynthetic process"/>
    <property type="evidence" value="ECO:0007669"/>
    <property type="project" value="UniProtKB-UniRule"/>
</dbReference>
<dbReference type="GO" id="GO:0006744">
    <property type="term" value="P:ubiquinone biosynthetic process"/>
    <property type="evidence" value="ECO:0007669"/>
    <property type="project" value="UniProtKB-UniRule"/>
</dbReference>
<dbReference type="GO" id="GO:0005829">
    <property type="term" value="C:cytosol"/>
    <property type="evidence" value="ECO:0007669"/>
    <property type="project" value="TreeGrafter"/>
</dbReference>
<dbReference type="GO" id="GO:0008813">
    <property type="term" value="F:chorismate lyase activity"/>
    <property type="evidence" value="ECO:0007669"/>
    <property type="project" value="UniProtKB-UniRule"/>
</dbReference>
<accession>A0A2K8KKT2</accession>
<dbReference type="RefSeq" id="WP_227003736.1">
    <property type="nucleotide sequence ID" value="NZ_CP011797.1"/>
</dbReference>
<dbReference type="InterPro" id="IPR028978">
    <property type="entry name" value="Chorismate_lyase_/UTRA_dom_sf"/>
</dbReference>
<comment type="caution">
    <text evidence="4">Lacks conserved residue(s) required for the propagation of feature annotation.</text>
</comment>
<comment type="subcellular location">
    <subcellularLocation>
        <location evidence="4">Cytoplasm</location>
    </subcellularLocation>
</comment>
<feature type="binding site" evidence="4">
    <location>
        <position position="164"/>
    </location>
    <ligand>
        <name>substrate</name>
    </ligand>
</feature>
<comment type="pathway">
    <text evidence="4">Cofactor biosynthesis; ubiquinone biosynthesis.</text>
</comment>
<keyword evidence="3 4" id="KW-0456">Lyase</keyword>
<comment type="similarity">
    <text evidence="4">Belongs to the UbiC family.</text>
</comment>
<dbReference type="HAMAP" id="MF_01632">
    <property type="entry name" value="UbiC"/>
    <property type="match status" value="1"/>
</dbReference>
<sequence>MIDPAFDTNFDPDTCNYDWQGLATVESNLPNELRYWLTLPTSLTQALKRRADDFSVEVLEQRQINLALPIDGFHDQQAPCPMFSRKVLLKQGDTPWVAAHTLIPLSSLAGGLNQLTQLANKPLGELLFATPGMRKDHLQVCTTGLGWGRRARYHLHHQPLLVSEFFLPELILYEHKRLTLLHQTHST</sequence>
<dbReference type="InterPro" id="IPR007440">
    <property type="entry name" value="Chorismate--pyruvate_lyase"/>
</dbReference>
<proteinExistence type="inferred from homology"/>
<evidence type="ECO:0000313" key="5">
    <source>
        <dbReference type="EMBL" id="ATX75555.1"/>
    </source>
</evidence>
<organism evidence="5 6">
    <name type="scientific">Reinekea forsetii</name>
    <dbReference type="NCBI Taxonomy" id="1336806"/>
    <lineage>
        <taxon>Bacteria</taxon>
        <taxon>Pseudomonadati</taxon>
        <taxon>Pseudomonadota</taxon>
        <taxon>Gammaproteobacteria</taxon>
        <taxon>Oceanospirillales</taxon>
        <taxon>Saccharospirillaceae</taxon>
        <taxon>Reinekea</taxon>
    </lineage>
</organism>
<comment type="function">
    <text evidence="4">Removes the pyruvyl group from chorismate, with concomitant aromatization of the ring, to provide 4-hydroxybenzoate (4HB) for the ubiquinone pathway.</text>
</comment>
<dbReference type="Gene3D" id="3.40.1410.10">
    <property type="entry name" value="Chorismate lyase-like"/>
    <property type="match status" value="1"/>
</dbReference>
<dbReference type="AlphaFoldDB" id="A0A2K8KKT2"/>
<gene>
    <name evidence="4" type="primary">ubiC</name>
    <name evidence="5" type="ORF">REIFOR_00379</name>
</gene>
<reference evidence="5 6" key="1">
    <citation type="journal article" date="2017" name="Environ. Microbiol.">
        <title>Genomic and physiological analyses of 'Reinekea forsetii' reveal a versatile opportunistic lifestyle during spring algae blooms.</title>
        <authorList>
            <person name="Avci B."/>
            <person name="Hahnke R.L."/>
            <person name="Chafee M."/>
            <person name="Fischer T."/>
            <person name="Gruber-Vodicka H."/>
            <person name="Tegetmeyer H.E."/>
            <person name="Harder J."/>
            <person name="Fuchs B.M."/>
            <person name="Amann R.I."/>
            <person name="Teeling H."/>
        </authorList>
    </citation>
    <scope>NUCLEOTIDE SEQUENCE [LARGE SCALE GENOMIC DNA]</scope>
    <source>
        <strain evidence="5 6">Hel1_31_D35</strain>
    </source>
</reference>